<dbReference type="PANTHER" id="PTHR30035">
    <property type="entry name" value="LIPOPROTEIN VACJ-RELATED"/>
    <property type="match status" value="1"/>
</dbReference>
<sequence length="237" mass="25642">MIQTNFFRRVGVMILSAALMALAGCATTDEYGDPLEGFNRAMYDFNDALDNALVKPLAKGYKAVMPAPVDKGISNFFGNLADVGSAINNLLQFKLQHAVSDVGRVLVNTTIGLLGFIDVASNMNMEKRGEDFDQTLGTWGAGPGPYIVLPVLGPTSGRGIFGIVVDWYTDPVRLVTPNRARNGLIALRAIDKRADLLGASRVLEEAALDPYSFTRDAYLQKRPLTAMESEAKAVSPR</sequence>
<reference evidence="4 5" key="1">
    <citation type="submission" date="2018-01" db="EMBL/GenBank/DDBJ databases">
        <title>Novel co-symbiosis in the lucinid bivalve Phacoides pectinatus.</title>
        <authorList>
            <person name="Lim S.J."/>
            <person name="Davis B.G."/>
            <person name="Gill D.E."/>
            <person name="Engel A.S."/>
            <person name="Anderson L.C."/>
            <person name="Campbell B.J."/>
        </authorList>
    </citation>
    <scope>NUCLEOTIDE SEQUENCE [LARGE SCALE GENOMIC DNA]</scope>
    <source>
        <strain evidence="4">N3_P5</strain>
    </source>
</reference>
<feature type="signal peptide" evidence="3">
    <location>
        <begin position="1"/>
        <end position="23"/>
    </location>
</feature>
<dbReference type="PANTHER" id="PTHR30035:SF3">
    <property type="entry name" value="INTERMEMBRANE PHOSPHOLIPID TRANSPORT SYSTEM LIPOPROTEIN MLAA"/>
    <property type="match status" value="1"/>
</dbReference>
<dbReference type="GO" id="GO:0120010">
    <property type="term" value="P:intermembrane phospholipid transfer"/>
    <property type="evidence" value="ECO:0007669"/>
    <property type="project" value="TreeGrafter"/>
</dbReference>
<evidence type="ECO:0000256" key="1">
    <source>
        <dbReference type="ARBA" id="ARBA00010634"/>
    </source>
</evidence>
<name>A0A657Q7S1_9GAMM</name>
<keyword evidence="2 3" id="KW-0732">Signal</keyword>
<dbReference type="EMBL" id="PQCO01000091">
    <property type="protein sequence ID" value="PUE05233.1"/>
    <property type="molecule type" value="Genomic_DNA"/>
</dbReference>
<dbReference type="GO" id="GO:0016020">
    <property type="term" value="C:membrane"/>
    <property type="evidence" value="ECO:0007669"/>
    <property type="project" value="InterPro"/>
</dbReference>
<dbReference type="Proteomes" id="UP000250928">
    <property type="component" value="Unassembled WGS sequence"/>
</dbReference>
<comment type="caution">
    <text evidence="4">The sequence shown here is derived from an EMBL/GenBank/DDBJ whole genome shotgun (WGS) entry which is preliminary data.</text>
</comment>
<dbReference type="Pfam" id="PF04333">
    <property type="entry name" value="MlaA"/>
    <property type="match status" value="1"/>
</dbReference>
<dbReference type="InterPro" id="IPR007428">
    <property type="entry name" value="MlaA"/>
</dbReference>
<organism evidence="4 5">
    <name type="scientific">Candidatus Sedimenticola endophacoides</name>
    <dbReference type="NCBI Taxonomy" id="2548426"/>
    <lineage>
        <taxon>Bacteria</taxon>
        <taxon>Pseudomonadati</taxon>
        <taxon>Pseudomonadota</taxon>
        <taxon>Gammaproteobacteria</taxon>
        <taxon>Chromatiales</taxon>
        <taxon>Sedimenticolaceae</taxon>
        <taxon>Sedimenticola</taxon>
    </lineage>
</organism>
<proteinExistence type="inferred from homology"/>
<evidence type="ECO:0000256" key="3">
    <source>
        <dbReference type="SAM" id="SignalP"/>
    </source>
</evidence>
<evidence type="ECO:0000313" key="4">
    <source>
        <dbReference type="EMBL" id="PUE05233.1"/>
    </source>
</evidence>
<evidence type="ECO:0000256" key="2">
    <source>
        <dbReference type="ARBA" id="ARBA00022729"/>
    </source>
</evidence>
<protein>
    <submittedName>
        <fullName evidence="4">ABC transporter</fullName>
    </submittedName>
</protein>
<feature type="chain" id="PRO_5030148167" evidence="3">
    <location>
        <begin position="24"/>
        <end position="237"/>
    </location>
</feature>
<comment type="similarity">
    <text evidence="1">Belongs to the MlaA family.</text>
</comment>
<gene>
    <name evidence="4" type="ORF">C3L24_01625</name>
</gene>
<accession>A0A657Q7S1</accession>
<evidence type="ECO:0000313" key="5">
    <source>
        <dbReference type="Proteomes" id="UP000250928"/>
    </source>
</evidence>
<dbReference type="PRINTS" id="PR01805">
    <property type="entry name" value="VACJLIPOPROT"/>
</dbReference>
<dbReference type="AlphaFoldDB" id="A0A657Q7S1"/>